<dbReference type="Proteomes" id="UP000267606">
    <property type="component" value="Unassembled WGS sequence"/>
</dbReference>
<name>A0A183I5D2_9BILA</name>
<sequence length="83" mass="9438">MNNEDISTLRSEYSIMQDESKGLLSLLDEIIIRIIEKLNSEDIANIADTCIRLREVVRKMSANDESLSDFSIESIDELELDCA</sequence>
<evidence type="ECO:0000313" key="3">
    <source>
        <dbReference type="Proteomes" id="UP000267606"/>
    </source>
</evidence>
<dbReference type="EMBL" id="UZAJ01041389">
    <property type="protein sequence ID" value="VDP19693.1"/>
    <property type="molecule type" value="Genomic_DNA"/>
</dbReference>
<organism evidence="4">
    <name type="scientific">Onchocerca flexuosa</name>
    <dbReference type="NCBI Taxonomy" id="387005"/>
    <lineage>
        <taxon>Eukaryota</taxon>
        <taxon>Metazoa</taxon>
        <taxon>Ecdysozoa</taxon>
        <taxon>Nematoda</taxon>
        <taxon>Chromadorea</taxon>
        <taxon>Rhabditida</taxon>
        <taxon>Spirurina</taxon>
        <taxon>Spiruromorpha</taxon>
        <taxon>Filarioidea</taxon>
        <taxon>Onchocercidae</taxon>
        <taxon>Onchocerca</taxon>
    </lineage>
</organism>
<keyword evidence="3" id="KW-1185">Reference proteome</keyword>
<dbReference type="WBParaSite" id="OFLC_0001495501-mRNA-1">
    <property type="protein sequence ID" value="OFLC_0001495501-mRNA-1"/>
    <property type="gene ID" value="OFLC_0001495501"/>
</dbReference>
<evidence type="ECO:0000313" key="2">
    <source>
        <dbReference type="EMBL" id="VDP19693.1"/>
    </source>
</evidence>
<proteinExistence type="predicted"/>
<evidence type="ECO:0000259" key="1">
    <source>
        <dbReference type="PROSITE" id="PS50181"/>
    </source>
</evidence>
<reference evidence="2 3" key="2">
    <citation type="submission" date="2018-11" db="EMBL/GenBank/DDBJ databases">
        <authorList>
            <consortium name="Pathogen Informatics"/>
        </authorList>
    </citation>
    <scope>NUCLEOTIDE SEQUENCE [LARGE SCALE GENOMIC DNA]</scope>
</reference>
<reference evidence="4" key="1">
    <citation type="submission" date="2016-06" db="UniProtKB">
        <authorList>
            <consortium name="WormBaseParasite"/>
        </authorList>
    </citation>
    <scope>IDENTIFICATION</scope>
</reference>
<accession>A0A183I5D2</accession>
<dbReference type="PROSITE" id="PS50181">
    <property type="entry name" value="FBOX"/>
    <property type="match status" value="1"/>
</dbReference>
<feature type="domain" description="F-box" evidence="1">
    <location>
        <begin position="20"/>
        <end position="70"/>
    </location>
</feature>
<dbReference type="AlphaFoldDB" id="A0A183I5D2"/>
<gene>
    <name evidence="2" type="ORF">OFLC_LOCUS14944</name>
</gene>
<dbReference type="InterPro" id="IPR001810">
    <property type="entry name" value="F-box_dom"/>
</dbReference>
<protein>
    <submittedName>
        <fullName evidence="4">F-box domain-containing protein</fullName>
    </submittedName>
</protein>
<evidence type="ECO:0000313" key="4">
    <source>
        <dbReference type="WBParaSite" id="OFLC_0001495501-mRNA-1"/>
    </source>
</evidence>